<dbReference type="InterPro" id="IPR012910">
    <property type="entry name" value="Plug_dom"/>
</dbReference>
<keyword evidence="2 12" id="KW-0813">Transport</keyword>
<feature type="domain" description="Secretin/TonB short N-terminal" evidence="14">
    <location>
        <begin position="86"/>
        <end position="137"/>
    </location>
</feature>
<evidence type="ECO:0000259" key="14">
    <source>
        <dbReference type="SMART" id="SM00965"/>
    </source>
</evidence>
<sequence>MTLIKFINLTHYKDMRKISLEGYLCPKSLAFKQILRTMKITLILLLTTAFSAFSMDVHSQNAKVSLDTNIMKVAQLISAIESQTNYLFVYSKKNVDLSRKVKINAKNKAVSEILDEVFSGTGITYVMEGKNIVLTKESNIAREEVKQQNTITVKGAITDMQGEAIIGANIIQQGTTNGTITDIDGNFTLEVPADAQLVISYIGYKKVIIPVNGKTNFTIKMEDDALKLETVVVTAMGIKKKEASLTYSTQQLNGDELNKVKDANMINSLAGKSAGVQITKSSSGLGGSAKVSIRGARSAFASGNNQPLYVIDGVPMLNITTESTATVMGGENDGVNHDSGDGVSNLNPDDIESMSILKGASAAALYGSQAANGVILITTKSGKAGMSRVTFSSNLTVDHAVSLPEFQNNYGQTADGTSSWGDKGNLTDYDNVGNWFGNGITAINSLTFQTGNDKMQTYFSYANTRGTGIVDSNKLQKHNITFRETASFFNDRLKLDGNASLMTQTIRNTPAGGGYYLNPLVGLYSFPRGADLAPYAENFEVFDTDRNMNLQNWYTKNEDGSFSEWDQNPYWIKNRVTNKSKRYRALASISANIKATDWLSIQARGNVDYVSDKFDNKMYASTAANIAGKNDETGLPNGRYVWSDEQNFQVYGDFMAMFNKTFGDFSINAALGTSINVSKANSLMIDSKTASLYRPNVFTVSNIIFSSKGYINQTIDAKRTIQSLFGTAQVGWKDAIYLDITARNDWSSTLANTESMKNGFFYPSVGLTWIMSNSIKLPEWINFSKFRGSFAQVGNDLPIGITNLADIIQCGGSIQTNDIEQRGDLKPEISTSIEFGTEWKFFNNRFGIDFTWYRTDTKNQLLRVANPAGSLYAFRYINAGKIRNTGIELTLEGTPLMNENFRWKTAVNMSMNRNKVVSLHKDYKSFRYGSEGFSMAYDMWVKEGGKLGDIYGNGFERDENGKIKLNETGNPIKVTGNNTLLGNANPDALLGWSNTFTYKGFTLYFLIDARIGGDVMSLTQAHLDAMGVSKESGESRDRGYVEYEGIQFKDVPNFYGTVGGRNGISEYYMYDATNVRLRELTLGYSFPETLLAKTKFIKGLDLTLIARNLFFLYKDAPFDPDATLSVGNTLQGVDVFGMPTTRNIGFNVKFTF</sequence>
<dbReference type="SUPFAM" id="SSF49464">
    <property type="entry name" value="Carboxypeptidase regulatory domain-like"/>
    <property type="match status" value="1"/>
</dbReference>
<keyword evidence="4" id="KW-0410">Iron transport</keyword>
<evidence type="ECO:0000256" key="2">
    <source>
        <dbReference type="ARBA" id="ARBA00022448"/>
    </source>
</evidence>
<dbReference type="InterPro" id="IPR039426">
    <property type="entry name" value="TonB-dep_rcpt-like"/>
</dbReference>
<evidence type="ECO:0000256" key="11">
    <source>
        <dbReference type="ARBA" id="ARBA00023237"/>
    </source>
</evidence>
<dbReference type="Gene3D" id="2.40.170.20">
    <property type="entry name" value="TonB-dependent receptor, beta-barrel domain"/>
    <property type="match status" value="1"/>
</dbReference>
<evidence type="ECO:0000256" key="12">
    <source>
        <dbReference type="PROSITE-ProRule" id="PRU01360"/>
    </source>
</evidence>
<dbReference type="InterPro" id="IPR037066">
    <property type="entry name" value="Plug_dom_sf"/>
</dbReference>
<evidence type="ECO:0000256" key="3">
    <source>
        <dbReference type="ARBA" id="ARBA00022452"/>
    </source>
</evidence>
<dbReference type="AlphaFoldDB" id="A0A0P0M2A2"/>
<dbReference type="PANTHER" id="PTHR32552">
    <property type="entry name" value="FERRICHROME IRON RECEPTOR-RELATED"/>
    <property type="match status" value="1"/>
</dbReference>
<dbReference type="Pfam" id="PF07715">
    <property type="entry name" value="Plug"/>
    <property type="match status" value="1"/>
</dbReference>
<evidence type="ECO:0000313" key="16">
    <source>
        <dbReference type="Proteomes" id="UP000061587"/>
    </source>
</evidence>
<keyword evidence="11 12" id="KW-0998">Cell outer membrane</keyword>
<dbReference type="Pfam" id="PF13715">
    <property type="entry name" value="CarbopepD_reg_2"/>
    <property type="match status" value="1"/>
</dbReference>
<evidence type="ECO:0000256" key="6">
    <source>
        <dbReference type="ARBA" id="ARBA00022729"/>
    </source>
</evidence>
<dbReference type="SMART" id="SM00965">
    <property type="entry name" value="STN"/>
    <property type="match status" value="1"/>
</dbReference>
<keyword evidence="5 12" id="KW-0812">Transmembrane</keyword>
<dbReference type="PROSITE" id="PS52016">
    <property type="entry name" value="TONB_DEPENDENT_REC_3"/>
    <property type="match status" value="1"/>
</dbReference>
<organism evidence="15 16">
    <name type="scientific">Phocaeicola vulgatus</name>
    <name type="common">Bacteroides vulgatus</name>
    <dbReference type="NCBI Taxonomy" id="821"/>
    <lineage>
        <taxon>Bacteria</taxon>
        <taxon>Pseudomonadati</taxon>
        <taxon>Bacteroidota</taxon>
        <taxon>Bacteroidia</taxon>
        <taxon>Bacteroidales</taxon>
        <taxon>Bacteroidaceae</taxon>
        <taxon>Phocaeicola</taxon>
    </lineage>
</organism>
<dbReference type="PANTHER" id="PTHR32552:SF68">
    <property type="entry name" value="FERRICHROME OUTER MEMBRANE TRANSPORTER_PHAGE RECEPTOR"/>
    <property type="match status" value="1"/>
</dbReference>
<dbReference type="InterPro" id="IPR023997">
    <property type="entry name" value="TonB-dep_OMP_SusC/RagA_CS"/>
</dbReference>
<dbReference type="InterPro" id="IPR000531">
    <property type="entry name" value="Beta-barrel_TonB"/>
</dbReference>
<reference evidence="15 16" key="2">
    <citation type="journal article" date="2016" name="Genome Biol. Evol.">
        <title>Extensive mobilome-driven genome diversification in mouse gut-associated Bacteroides vulgatus mpk.</title>
        <authorList>
            <person name="Lange A."/>
            <person name="Beier S."/>
            <person name="Steimle A."/>
            <person name="Autenrieth I.B."/>
            <person name="Huson D.H."/>
            <person name="Frick J.S."/>
        </authorList>
    </citation>
    <scope>NUCLEOTIDE SEQUENCE [LARGE SCALE GENOMIC DNA]</scope>
    <source>
        <strain evidence="16">mpk</strain>
    </source>
</reference>
<proteinExistence type="inferred from homology"/>
<accession>A0A0P0M2A2</accession>
<evidence type="ECO:0000256" key="10">
    <source>
        <dbReference type="ARBA" id="ARBA00023136"/>
    </source>
</evidence>
<dbReference type="Pfam" id="PF07660">
    <property type="entry name" value="STN"/>
    <property type="match status" value="1"/>
</dbReference>
<dbReference type="NCBIfam" id="TIGR04056">
    <property type="entry name" value="OMP_RagA_SusC"/>
    <property type="match status" value="1"/>
</dbReference>
<keyword evidence="6" id="KW-0732">Signal</keyword>
<keyword evidence="10 12" id="KW-0472">Membrane</keyword>
<evidence type="ECO:0000256" key="1">
    <source>
        <dbReference type="ARBA" id="ARBA00004571"/>
    </source>
</evidence>
<keyword evidence="3 12" id="KW-1134">Transmembrane beta strand</keyword>
<dbReference type="SUPFAM" id="SSF56935">
    <property type="entry name" value="Porins"/>
    <property type="match status" value="1"/>
</dbReference>
<dbReference type="FunFam" id="2.60.40.1120:FF:000003">
    <property type="entry name" value="Outer membrane protein Omp121"/>
    <property type="match status" value="1"/>
</dbReference>
<evidence type="ECO:0000256" key="7">
    <source>
        <dbReference type="ARBA" id="ARBA00023004"/>
    </source>
</evidence>
<dbReference type="InterPro" id="IPR008969">
    <property type="entry name" value="CarboxyPept-like_regulatory"/>
</dbReference>
<dbReference type="GO" id="GO:0015344">
    <property type="term" value="F:siderophore uptake transmembrane transporter activity"/>
    <property type="evidence" value="ECO:0007669"/>
    <property type="project" value="TreeGrafter"/>
</dbReference>
<dbReference type="NCBIfam" id="TIGR04057">
    <property type="entry name" value="SusC_RagA_signa"/>
    <property type="match status" value="1"/>
</dbReference>
<dbReference type="PATRIC" id="fig|821.40.peg.2160"/>
<protein>
    <submittedName>
        <fullName evidence="15">Outer membrane protein</fullName>
    </submittedName>
</protein>
<dbReference type="Proteomes" id="UP000061587">
    <property type="component" value="Chromosome"/>
</dbReference>
<keyword evidence="8" id="KW-0406">Ion transport</keyword>
<evidence type="ECO:0000256" key="5">
    <source>
        <dbReference type="ARBA" id="ARBA00022692"/>
    </source>
</evidence>
<evidence type="ECO:0000256" key="9">
    <source>
        <dbReference type="ARBA" id="ARBA00023077"/>
    </source>
</evidence>
<dbReference type="InterPro" id="IPR023996">
    <property type="entry name" value="TonB-dep_OMP_SusC/RagA"/>
</dbReference>
<keyword evidence="7" id="KW-0408">Iron</keyword>
<evidence type="ECO:0000256" key="8">
    <source>
        <dbReference type="ARBA" id="ARBA00023065"/>
    </source>
</evidence>
<evidence type="ECO:0000313" key="15">
    <source>
        <dbReference type="EMBL" id="ALK84411.1"/>
    </source>
</evidence>
<evidence type="ECO:0000256" key="4">
    <source>
        <dbReference type="ARBA" id="ARBA00022496"/>
    </source>
</evidence>
<dbReference type="InterPro" id="IPR011662">
    <property type="entry name" value="Secretin/TonB_short_N"/>
</dbReference>
<evidence type="ECO:0000256" key="13">
    <source>
        <dbReference type="RuleBase" id="RU003357"/>
    </source>
</evidence>
<dbReference type="InterPro" id="IPR036942">
    <property type="entry name" value="Beta-barrel_TonB_sf"/>
</dbReference>
<comment type="similarity">
    <text evidence="12 13">Belongs to the TonB-dependent receptor family.</text>
</comment>
<comment type="subcellular location">
    <subcellularLocation>
        <location evidence="1 12">Cell outer membrane</location>
        <topology evidence="1 12">Multi-pass membrane protein</topology>
    </subcellularLocation>
</comment>
<name>A0A0P0M2A2_PHOVU</name>
<gene>
    <name evidence="15" type="ORF">BvMPK_1809</name>
</gene>
<dbReference type="Gene3D" id="2.170.130.10">
    <property type="entry name" value="TonB-dependent receptor, plug domain"/>
    <property type="match status" value="1"/>
</dbReference>
<dbReference type="EMBL" id="CP013020">
    <property type="protein sequence ID" value="ALK84411.1"/>
    <property type="molecule type" value="Genomic_DNA"/>
</dbReference>
<dbReference type="Pfam" id="PF00593">
    <property type="entry name" value="TonB_dep_Rec_b-barrel"/>
    <property type="match status" value="1"/>
</dbReference>
<keyword evidence="9 13" id="KW-0798">TonB box</keyword>
<reference evidence="16" key="1">
    <citation type="submission" date="2015-10" db="EMBL/GenBank/DDBJ databases">
        <title>Extensive mobilome-driven genome diversification in gut-associated Bacteroides vulgatus mpk.</title>
        <authorList>
            <person name="Beier S."/>
            <person name="Lange A."/>
            <person name="Huson D.H."/>
            <person name="Frick J.-S."/>
            <person name="Autenrieth I.B."/>
        </authorList>
    </citation>
    <scope>NUCLEOTIDE SEQUENCE [LARGE SCALE GENOMIC DNA]</scope>
    <source>
        <strain evidence="16">mpk</strain>
    </source>
</reference>
<dbReference type="GO" id="GO:0009279">
    <property type="term" value="C:cell outer membrane"/>
    <property type="evidence" value="ECO:0007669"/>
    <property type="project" value="UniProtKB-SubCell"/>
</dbReference>